<feature type="domain" description="DDH" evidence="1">
    <location>
        <begin position="21"/>
        <end position="158"/>
    </location>
</feature>
<evidence type="ECO:0000259" key="1">
    <source>
        <dbReference type="Pfam" id="PF01368"/>
    </source>
</evidence>
<dbReference type="RefSeq" id="WP_006309515.1">
    <property type="nucleotide sequence ID" value="NZ_JH601133.1"/>
</dbReference>
<dbReference type="Pfam" id="PF02272">
    <property type="entry name" value="DHHA1"/>
    <property type="match status" value="1"/>
</dbReference>
<dbReference type="OrthoDB" id="9803668at2"/>
<dbReference type="AlphaFoldDB" id="H3NKC1"/>
<dbReference type="HOGENOM" id="CLU_039720_1_0_9"/>
<accession>H3NKC1</accession>
<keyword evidence="4" id="KW-1185">Reference proteome</keyword>
<name>H3NKC1_9LACT</name>
<feature type="domain" description="DHHA1" evidence="2">
    <location>
        <begin position="247"/>
        <end position="313"/>
    </location>
</feature>
<evidence type="ECO:0000259" key="2">
    <source>
        <dbReference type="Pfam" id="PF02272"/>
    </source>
</evidence>
<dbReference type="EMBL" id="AGEG01000014">
    <property type="protein sequence ID" value="EHR36638.1"/>
    <property type="molecule type" value="Genomic_DNA"/>
</dbReference>
<dbReference type="InterPro" id="IPR051319">
    <property type="entry name" value="Oligoribo/pAp-PDE_c-di-AMP_PDE"/>
</dbReference>
<dbReference type="Proteomes" id="UP000006190">
    <property type="component" value="Unassembled WGS sequence"/>
</dbReference>
<dbReference type="Pfam" id="PF01368">
    <property type="entry name" value="DHH"/>
    <property type="match status" value="1"/>
</dbReference>
<reference evidence="3 4" key="1">
    <citation type="submission" date="2012-01" db="EMBL/GenBank/DDBJ databases">
        <title>The Genome Sequence of Facklamia languida CCUG 37842.</title>
        <authorList>
            <consortium name="The Broad Institute Genome Sequencing Platform"/>
            <person name="Earl A."/>
            <person name="Ward D."/>
            <person name="Feldgarden M."/>
            <person name="Gevers D."/>
            <person name="Huys G."/>
            <person name="Young S.K."/>
            <person name="Zeng Q."/>
            <person name="Gargeya S."/>
            <person name="Fitzgerald M."/>
            <person name="Haas B."/>
            <person name="Abouelleil A."/>
            <person name="Alvarado L."/>
            <person name="Arachchi H.M."/>
            <person name="Berlin A."/>
            <person name="Chapman S.B."/>
            <person name="Gearin G."/>
            <person name="Goldberg J."/>
            <person name="Griggs A."/>
            <person name="Gujja S."/>
            <person name="Hansen M."/>
            <person name="Heiman D."/>
            <person name="Howarth C."/>
            <person name="Larimer J."/>
            <person name="Lui A."/>
            <person name="MacDonald P.J.P."/>
            <person name="McCowen C."/>
            <person name="Montmayeur A."/>
            <person name="Murphy C."/>
            <person name="Neiman D."/>
            <person name="Pearson M."/>
            <person name="Priest M."/>
            <person name="Roberts A."/>
            <person name="Saif S."/>
            <person name="Shea T."/>
            <person name="Sisk P."/>
            <person name="Stolte C."/>
            <person name="Sykes S."/>
            <person name="Wortman J."/>
            <person name="Nusbaum C."/>
            <person name="Birren B."/>
        </authorList>
    </citation>
    <scope>NUCLEOTIDE SEQUENCE [LARGE SCALE GENOMIC DNA]</scope>
    <source>
        <strain evidence="3 4">CCUG 37842</strain>
    </source>
</reference>
<dbReference type="InterPro" id="IPR038763">
    <property type="entry name" value="DHH_sf"/>
</dbReference>
<dbReference type="GO" id="GO:0003676">
    <property type="term" value="F:nucleic acid binding"/>
    <property type="evidence" value="ECO:0007669"/>
    <property type="project" value="InterPro"/>
</dbReference>
<dbReference type="InterPro" id="IPR003156">
    <property type="entry name" value="DHHA1_dom"/>
</dbReference>
<evidence type="ECO:0000313" key="3">
    <source>
        <dbReference type="EMBL" id="EHR36638.1"/>
    </source>
</evidence>
<dbReference type="Gene3D" id="3.10.310.30">
    <property type="match status" value="1"/>
</dbReference>
<dbReference type="STRING" id="883113.HMPREF9708_01310"/>
<comment type="caution">
    <text evidence="3">The sequence shown here is derived from an EMBL/GenBank/DDBJ whole genome shotgun (WGS) entry which is preliminary data.</text>
</comment>
<dbReference type="eggNOG" id="COG0618">
    <property type="taxonomic scope" value="Bacteria"/>
</dbReference>
<dbReference type="PANTHER" id="PTHR47618">
    <property type="entry name" value="BIFUNCTIONAL OLIGORIBONUCLEASE AND PAP PHOSPHATASE NRNA"/>
    <property type="match status" value="1"/>
</dbReference>
<organism evidence="3 4">
    <name type="scientific">Facklamia languida CCUG 37842</name>
    <dbReference type="NCBI Taxonomy" id="883113"/>
    <lineage>
        <taxon>Bacteria</taxon>
        <taxon>Bacillati</taxon>
        <taxon>Bacillota</taxon>
        <taxon>Bacilli</taxon>
        <taxon>Lactobacillales</taxon>
        <taxon>Aerococcaceae</taxon>
        <taxon>Facklamia</taxon>
    </lineage>
</organism>
<dbReference type="PANTHER" id="PTHR47618:SF1">
    <property type="entry name" value="BIFUNCTIONAL OLIGORIBONUCLEASE AND PAP PHOSPHATASE NRNA"/>
    <property type="match status" value="1"/>
</dbReference>
<evidence type="ECO:0000313" key="4">
    <source>
        <dbReference type="Proteomes" id="UP000006190"/>
    </source>
</evidence>
<dbReference type="SUPFAM" id="SSF64182">
    <property type="entry name" value="DHH phosphoesterases"/>
    <property type="match status" value="1"/>
</dbReference>
<dbReference type="Gene3D" id="3.90.1640.10">
    <property type="entry name" value="inorganic pyrophosphatase (n-terminal core)"/>
    <property type="match status" value="1"/>
</dbReference>
<dbReference type="PATRIC" id="fig|883113.3.peg.1307"/>
<dbReference type="InterPro" id="IPR001667">
    <property type="entry name" value="DDH_dom"/>
</dbReference>
<proteinExistence type="predicted"/>
<protein>
    <recommendedName>
        <fullName evidence="5">DHHA1 domain-containing protein</fullName>
    </recommendedName>
</protein>
<sequence>MYLDDQAIRSFAKLLEDYQTVIIHRHVRPDPDAIGSQLGLAELIKQGDPSKRVLAAGSQSAGLSWLGEMDPVSREDYRDALVIVVDTANQERIDGKDYQQGAALVKIDHHLLVDDYGEVRLLQDEASSTAEIITYLALALKDHLPLNQKASQLLYAGIVGDTGRFQFSNTTSQTFEMVAELMKMGIDAVGVNRQMSEIDFATLQFEAYMVDQMQVHEPGVASIRILLEDIQRFGLTEEDTNGITNLPGRVKGILSWVIFIEQASNSMKYRARIRSKGPAINQLAAQYQGGGHAMASGAKVQDEAEGQALIADLVKTNQAYLQQKQSVL</sequence>
<evidence type="ECO:0008006" key="5">
    <source>
        <dbReference type="Google" id="ProtNLM"/>
    </source>
</evidence>
<gene>
    <name evidence="3" type="ORF">HMPREF9708_01310</name>
</gene>